<sequence length="497" mass="54779">MVLGSMNAHDVTPYPSEIAPSLRNLGYSLKTAVADLVDNSVSAGATEVQVSFFWNGELSYIRVSDDGGGMVESALQEAVRFGRDPSKERQPGDLGRFGLGLKFASWSQCRCITVRSKMTGRPPATRRIDLDHILSTDQWEVLEDARPGSDERLDTIARYTSGTVVLWECLDTLNNSGTLASSDLFWQAVSEVDGHLSMTFHRFLERRTLKIKINGSEVRPWDPLMAGHPQRSSTRIEYIRGPNNRMVIFEGHALPSKRFLTDEEFKSAGGPKGWIPAQGFYLYRGDRLVLGGGWLGLSKGTQEWKQDAAFKNVRISLDISNAADLDWGLDLMKSTARPPVAFRPRLVQLADHVRRMGRSISAAESKSSKILVGGDGLWKRKDVGTASRFTINRRHPLVRQALAETTEASRASLKLLLDLLDNTAPMQPATAATPQPTPLSPEEQSLIQLAKTIFYTLKRSGGVSNAEALMRLLELPQFASRPDLAEAGAAEARATET</sequence>
<reference evidence="1 2" key="1">
    <citation type="submission" date="2016-01" db="EMBL/GenBank/DDBJ databases">
        <authorList>
            <person name="Regsiter A."/>
            <person name="william w."/>
        </authorList>
    </citation>
    <scope>NUCLEOTIDE SEQUENCE [LARGE SCALE GENOMIC DNA]</scope>
    <source>
        <strain evidence="1 2">CFBP 6927</strain>
    </source>
</reference>
<accession>A0ABM9VLA4</accession>
<evidence type="ECO:0008006" key="3">
    <source>
        <dbReference type="Google" id="ProtNLM"/>
    </source>
</evidence>
<dbReference type="Pfam" id="PF13589">
    <property type="entry name" value="HATPase_c_3"/>
    <property type="match status" value="1"/>
</dbReference>
<protein>
    <recommendedName>
        <fullName evidence="3">ATP-binding protein</fullName>
    </recommendedName>
</protein>
<evidence type="ECO:0000313" key="1">
    <source>
        <dbReference type="EMBL" id="CUX58442.1"/>
    </source>
</evidence>
<proteinExistence type="predicted"/>
<dbReference type="InterPro" id="IPR036890">
    <property type="entry name" value="HATPase_C_sf"/>
</dbReference>
<dbReference type="SUPFAM" id="SSF55874">
    <property type="entry name" value="ATPase domain of HSP90 chaperone/DNA topoisomerase II/histidine kinase"/>
    <property type="match status" value="1"/>
</dbReference>
<dbReference type="Proteomes" id="UP000191812">
    <property type="component" value="Unassembled WGS sequence"/>
</dbReference>
<keyword evidence="2" id="KW-1185">Reference proteome</keyword>
<gene>
    <name evidence="1" type="ORF">AGR13a_Lc30117</name>
</gene>
<organism evidence="1 2">
    <name type="scientific">Agrobacterium genomosp. 13 str. CFBP 6927</name>
    <dbReference type="NCBI Taxonomy" id="1183428"/>
    <lineage>
        <taxon>Bacteria</taxon>
        <taxon>Pseudomonadati</taxon>
        <taxon>Pseudomonadota</taxon>
        <taxon>Alphaproteobacteria</taxon>
        <taxon>Hyphomicrobiales</taxon>
        <taxon>Rhizobiaceae</taxon>
        <taxon>Rhizobium/Agrobacterium group</taxon>
        <taxon>Agrobacterium</taxon>
        <taxon>Agrobacterium tumefaciens complex</taxon>
    </lineage>
</organism>
<comment type="caution">
    <text evidence="1">The sequence shown here is derived from an EMBL/GenBank/DDBJ whole genome shotgun (WGS) entry which is preliminary data.</text>
</comment>
<evidence type="ECO:0000313" key="2">
    <source>
        <dbReference type="Proteomes" id="UP000191812"/>
    </source>
</evidence>
<dbReference type="Gene3D" id="3.30.565.10">
    <property type="entry name" value="Histidine kinase-like ATPase, C-terminal domain"/>
    <property type="match status" value="1"/>
</dbReference>
<dbReference type="EMBL" id="FBWH01000042">
    <property type="protein sequence ID" value="CUX58442.1"/>
    <property type="molecule type" value="Genomic_DNA"/>
</dbReference>
<name>A0ABM9VLA4_9HYPH</name>